<gene>
    <name evidence="6" type="primary">mnaA</name>
    <name evidence="6" type="ORF">DDT42_00221</name>
</gene>
<evidence type="ECO:0000259" key="5">
    <source>
        <dbReference type="Pfam" id="PF02350"/>
    </source>
</evidence>
<accession>A0A9E2BGA9</accession>
<dbReference type="PANTHER" id="PTHR43174:SF2">
    <property type="entry name" value="UDP-N-ACETYLGLUCOSAMINE 2-EPIMERASE"/>
    <property type="match status" value="1"/>
</dbReference>
<dbReference type="Proteomes" id="UP000811545">
    <property type="component" value="Unassembled WGS sequence"/>
</dbReference>
<organism evidence="6 7">
    <name type="scientific">Psychracetigena formicireducens</name>
    <dbReference type="NCBI Taxonomy" id="2986056"/>
    <lineage>
        <taxon>Bacteria</taxon>
        <taxon>Bacillati</taxon>
        <taxon>Candidatus Lithacetigenota</taxon>
        <taxon>Candidatus Psychracetigena</taxon>
    </lineage>
</organism>
<evidence type="ECO:0000256" key="1">
    <source>
        <dbReference type="ARBA" id="ARBA00023235"/>
    </source>
</evidence>
<protein>
    <recommendedName>
        <fullName evidence="3">UDP-N-acetylglucosamine 2-epimerase (non-hydrolyzing)</fullName>
        <ecNumber evidence="3">5.1.3.14</ecNumber>
    </recommendedName>
</protein>
<evidence type="ECO:0000256" key="3">
    <source>
        <dbReference type="ARBA" id="ARBA00038858"/>
    </source>
</evidence>
<dbReference type="InterPro" id="IPR029767">
    <property type="entry name" value="WecB-like"/>
</dbReference>
<dbReference type="Pfam" id="PF02350">
    <property type="entry name" value="Epimerase_2"/>
    <property type="match status" value="1"/>
</dbReference>
<evidence type="ECO:0000256" key="4">
    <source>
        <dbReference type="RuleBase" id="RU003513"/>
    </source>
</evidence>
<comment type="caution">
    <text evidence="6">The sequence shown here is derived from an EMBL/GenBank/DDBJ whole genome shotgun (WGS) entry which is preliminary data.</text>
</comment>
<name>A0A9E2BGA9_PSYF1</name>
<evidence type="ECO:0000313" key="7">
    <source>
        <dbReference type="Proteomes" id="UP000811545"/>
    </source>
</evidence>
<keyword evidence="1 4" id="KW-0413">Isomerase</keyword>
<evidence type="ECO:0000256" key="2">
    <source>
        <dbReference type="ARBA" id="ARBA00038209"/>
    </source>
</evidence>
<dbReference type="CDD" id="cd03786">
    <property type="entry name" value="GTB_UDP-GlcNAc_2-Epimerase"/>
    <property type="match status" value="1"/>
</dbReference>
<dbReference type="PANTHER" id="PTHR43174">
    <property type="entry name" value="UDP-N-ACETYLGLUCOSAMINE 2-EPIMERASE"/>
    <property type="match status" value="1"/>
</dbReference>
<sequence length="383" mass="42884">MVKILLVFGTRPEAIKLAPVVLKMRETGDFFPVVAVTAQHRELLDQVLEVFNIKPDYDLDIMEVNQTLSDITIRALRGLTQVIERENPDIVMVHGDTTTTFSGALASFYNRIPVAHVEAGLRSNYRREPFPEEVNRTLTSVVTDLHFAPTMLARQNLLQEGVSDNNIMVTGNTVIDALIKALKMVENQDCPYGKLSFCPESDYLLMEVHRRENWGAPMREIFLGVRDFLVSNPDLSMIFPVHPNPLIKELSLEIFGDLPGVNLISPLGYLDFVRAMRDARLIVTDSGGIQEESSYLKKQVILVRRVTERPEGVESGFINVSGVERKGIRKSIEKAYKMSYDSIVNINNNPFGDGTASSRIVAGIQWFLGISSEKPQNYLAEGG</sequence>
<dbReference type="EC" id="5.1.3.14" evidence="3"/>
<feature type="domain" description="UDP-N-acetylglucosamine 2-epimerase" evidence="5">
    <location>
        <begin position="24"/>
        <end position="364"/>
    </location>
</feature>
<comment type="similarity">
    <text evidence="2 4">Belongs to the UDP-N-acetylglucosamine 2-epimerase family.</text>
</comment>
<dbReference type="NCBIfam" id="TIGR00236">
    <property type="entry name" value="wecB"/>
    <property type="match status" value="1"/>
</dbReference>
<reference evidence="6 7" key="1">
    <citation type="journal article" date="2021" name="bioRxiv">
        <title>Unique metabolic strategies in Hadean analogues reveal hints for primordial physiology.</title>
        <authorList>
            <person name="Nobu M.K."/>
            <person name="Nakai R."/>
            <person name="Tamazawa S."/>
            <person name="Mori H."/>
            <person name="Toyoda A."/>
            <person name="Ijiri A."/>
            <person name="Suzuki S."/>
            <person name="Kurokawa K."/>
            <person name="Kamagata Y."/>
            <person name="Tamaki H."/>
        </authorList>
    </citation>
    <scope>NUCLEOTIDE SEQUENCE [LARGE SCALE GENOMIC DNA]</scope>
    <source>
        <strain evidence="6">BS525</strain>
    </source>
</reference>
<dbReference type="Gene3D" id="3.40.50.2000">
    <property type="entry name" value="Glycogen Phosphorylase B"/>
    <property type="match status" value="2"/>
</dbReference>
<dbReference type="InterPro" id="IPR003331">
    <property type="entry name" value="UDP_GlcNAc_Epimerase_2_dom"/>
</dbReference>
<dbReference type="AlphaFoldDB" id="A0A9E2BGA9"/>
<evidence type="ECO:0000313" key="6">
    <source>
        <dbReference type="EMBL" id="MBT9144382.1"/>
    </source>
</evidence>
<dbReference type="GO" id="GO:0008761">
    <property type="term" value="F:UDP-N-acetylglucosamine 2-epimerase activity"/>
    <property type="evidence" value="ECO:0007669"/>
    <property type="project" value="UniProtKB-EC"/>
</dbReference>
<dbReference type="EMBL" id="QLTW01000006">
    <property type="protein sequence ID" value="MBT9144382.1"/>
    <property type="molecule type" value="Genomic_DNA"/>
</dbReference>
<dbReference type="SUPFAM" id="SSF53756">
    <property type="entry name" value="UDP-Glycosyltransferase/glycogen phosphorylase"/>
    <property type="match status" value="1"/>
</dbReference>
<proteinExistence type="inferred from homology"/>